<gene>
    <name evidence="2" type="ORF">LSCM4_05164</name>
</gene>
<proteinExistence type="predicted"/>
<feature type="region of interest" description="Disordered" evidence="1">
    <location>
        <begin position="235"/>
        <end position="254"/>
    </location>
</feature>
<feature type="region of interest" description="Disordered" evidence="1">
    <location>
        <begin position="25"/>
        <end position="44"/>
    </location>
</feature>
<reference evidence="3" key="2">
    <citation type="journal article" date="2021" name="Sci. Data">
        <title>Chromosome-scale genome sequencing, assembly and annotation of six genomes from subfamily Leishmaniinae.</title>
        <authorList>
            <person name="Almutairi H."/>
            <person name="Urbaniak M.D."/>
            <person name="Bates M.D."/>
            <person name="Jariyapan N."/>
            <person name="Kwakye-Nuako G."/>
            <person name="Thomaz Soccol V."/>
            <person name="Al-Salem W.S."/>
            <person name="Dillon R.J."/>
            <person name="Bates P.A."/>
            <person name="Gatherer D."/>
        </authorList>
    </citation>
    <scope>NUCLEOTIDE SEQUENCE [LARGE SCALE GENOMIC DNA]</scope>
</reference>
<dbReference type="GeneID" id="92361068"/>
<protein>
    <submittedName>
        <fullName evidence="2">Uncharacterized protein</fullName>
    </submittedName>
</protein>
<dbReference type="AlphaFoldDB" id="A0A836GLX1"/>
<feature type="compositionally biased region" description="Polar residues" evidence="1">
    <location>
        <begin position="91"/>
        <end position="103"/>
    </location>
</feature>
<dbReference type="RefSeq" id="XP_067062437.1">
    <property type="nucleotide sequence ID" value="XM_067207134.1"/>
</dbReference>
<dbReference type="Proteomes" id="UP000674143">
    <property type="component" value="Unassembled WGS sequence"/>
</dbReference>
<feature type="compositionally biased region" description="Polar residues" evidence="1">
    <location>
        <begin position="27"/>
        <end position="36"/>
    </location>
</feature>
<name>A0A836GLX1_9TRYP</name>
<evidence type="ECO:0000313" key="3">
    <source>
        <dbReference type="Proteomes" id="UP000674143"/>
    </source>
</evidence>
<sequence>MTASPFCTREALRVAPIREGVGFPRPFTSTSKTAADSTMGEGAEPPAECAAATARQSNPIVFDVGVKPVAHSARRRPRRCSDAGGARQTVRSECSSCARQDSTTDTEESAIGPAIGIAMQDVTSGAAHGEPSDADAARTATSSIWEHHFPDAPPHNSYSDACSASVPTLSADTANSVGCTEVPTVTAVEIEVPTQFTTAAGRAVCVRERRLLAADSPYWKLLRFDPAREALVVPPDSSIDECGDEEEVDGDDSGELYDTVSSAKRAAEQLPTDSAAALEGATSQSSYEGSASTVSPLAFTYAGYALLHSCVRRRRAASCPERFADSRSYPRMGGNAHYSLPPFSGFCAADGRPFYCR</sequence>
<dbReference type="KEGG" id="loi:92361068"/>
<reference evidence="3" key="1">
    <citation type="journal article" date="2021" name="Microbiol. Resour. Announc.">
        <title>LGAAP: Leishmaniinae Genome Assembly and Annotation Pipeline.</title>
        <authorList>
            <person name="Almutairi H."/>
            <person name="Urbaniak M.D."/>
            <person name="Bates M.D."/>
            <person name="Jariyapan N."/>
            <person name="Kwakye-Nuako G."/>
            <person name="Thomaz-Soccol V."/>
            <person name="Al-Salem W.S."/>
            <person name="Dillon R.J."/>
            <person name="Bates P.A."/>
            <person name="Gatherer D."/>
        </authorList>
    </citation>
    <scope>NUCLEOTIDE SEQUENCE [LARGE SCALE GENOMIC DNA]</scope>
</reference>
<feature type="region of interest" description="Disordered" evidence="1">
    <location>
        <begin position="91"/>
        <end position="113"/>
    </location>
</feature>
<organism evidence="2 3">
    <name type="scientific">Leishmania orientalis</name>
    <dbReference type="NCBI Taxonomy" id="2249476"/>
    <lineage>
        <taxon>Eukaryota</taxon>
        <taxon>Discoba</taxon>
        <taxon>Euglenozoa</taxon>
        <taxon>Kinetoplastea</taxon>
        <taxon>Metakinetoplastina</taxon>
        <taxon>Trypanosomatida</taxon>
        <taxon>Trypanosomatidae</taxon>
        <taxon>Leishmaniinae</taxon>
        <taxon>Leishmania</taxon>
    </lineage>
</organism>
<feature type="compositionally biased region" description="Acidic residues" evidence="1">
    <location>
        <begin position="238"/>
        <end position="254"/>
    </location>
</feature>
<evidence type="ECO:0000313" key="2">
    <source>
        <dbReference type="EMBL" id="KAG5476204.1"/>
    </source>
</evidence>
<keyword evidence="3" id="KW-1185">Reference proteome</keyword>
<dbReference type="EMBL" id="JAFHLR010000026">
    <property type="protein sequence ID" value="KAG5476204.1"/>
    <property type="molecule type" value="Genomic_DNA"/>
</dbReference>
<accession>A0A836GLX1</accession>
<evidence type="ECO:0000256" key="1">
    <source>
        <dbReference type="SAM" id="MobiDB-lite"/>
    </source>
</evidence>
<comment type="caution">
    <text evidence="2">The sequence shown here is derived from an EMBL/GenBank/DDBJ whole genome shotgun (WGS) entry which is preliminary data.</text>
</comment>